<sequence length="119" mass="13449">MESNNLASQITKFVGEKHRIVKAEEIYTAFKEEFSDGQIAGVLRRLRTTGRLVSPKRGYYENTKSSNVLAELVKDISNLIQKYNTSVPITVFNGLNAADRKKYTETLDKLMACQKSIES</sequence>
<protein>
    <submittedName>
        <fullName evidence="1">Uncharacterized protein</fullName>
    </submittedName>
</protein>
<evidence type="ECO:0000313" key="2">
    <source>
        <dbReference type="Proteomes" id="UP000019441"/>
    </source>
</evidence>
<accession>A0A806LLV3</accession>
<dbReference type="AlphaFoldDB" id="A0A806LLV3"/>
<dbReference type="RefSeq" id="WP_003562540.1">
    <property type="nucleotide sequence ID" value="NZ_CP007122.1"/>
</dbReference>
<evidence type="ECO:0000313" key="1">
    <source>
        <dbReference type="EMBL" id="AHJ34277.1"/>
    </source>
</evidence>
<name>A0A806LLV3_LACPA</name>
<dbReference type="Proteomes" id="UP000019441">
    <property type="component" value="Chromosome"/>
</dbReference>
<dbReference type="EMBL" id="CP007122">
    <property type="protein sequence ID" value="AHJ34277.1"/>
    <property type="molecule type" value="Genomic_DNA"/>
</dbReference>
<organism evidence="1 2">
    <name type="scientific">Lacticaseibacillus paracasei N1115</name>
    <dbReference type="NCBI Taxonomy" id="1446494"/>
    <lineage>
        <taxon>Bacteria</taxon>
        <taxon>Bacillati</taxon>
        <taxon>Bacillota</taxon>
        <taxon>Bacilli</taxon>
        <taxon>Lactobacillales</taxon>
        <taxon>Lactobacillaceae</taxon>
        <taxon>Lacticaseibacillus</taxon>
    </lineage>
</organism>
<dbReference type="KEGG" id="lpq:AF91_14405"/>
<proteinExistence type="predicted"/>
<gene>
    <name evidence="1" type="ORF">AF91_14405</name>
</gene>
<dbReference type="GeneID" id="57088784"/>
<reference evidence="1 2" key="1">
    <citation type="journal article" date="2014" name="Genome Announc.">
        <title>Whole Genome Sequence of the Probiotic Strain Lactobacillus paracasei N1115, Isolated from Traditional Chinese Fermented Milk.</title>
        <authorList>
            <person name="Wang S."/>
            <person name="Zhu H."/>
            <person name="He F."/>
            <person name="Luo Y."/>
            <person name="Kang Z."/>
            <person name="Lu C."/>
            <person name="Feng L."/>
            <person name="Lu X."/>
            <person name="Xue Y."/>
            <person name="Wang H."/>
        </authorList>
    </citation>
    <scope>NUCLEOTIDE SEQUENCE [LARGE SCALE GENOMIC DNA]</scope>
    <source>
        <strain evidence="1 2">N1115</strain>
    </source>
</reference>